<organism evidence="1 2">
    <name type="scientific">Streptomyces endocoffeicus</name>
    <dbReference type="NCBI Taxonomy" id="2898945"/>
    <lineage>
        <taxon>Bacteria</taxon>
        <taxon>Bacillati</taxon>
        <taxon>Actinomycetota</taxon>
        <taxon>Actinomycetes</taxon>
        <taxon>Kitasatosporales</taxon>
        <taxon>Streptomycetaceae</taxon>
        <taxon>Streptomyces</taxon>
    </lineage>
</organism>
<protein>
    <submittedName>
        <fullName evidence="1">Lanthionine synthetase C family protein</fullName>
    </submittedName>
</protein>
<evidence type="ECO:0000313" key="1">
    <source>
        <dbReference type="EMBL" id="MBL1119188.1"/>
    </source>
</evidence>
<reference evidence="1 2" key="1">
    <citation type="submission" date="2021-01" db="EMBL/GenBank/DDBJ databases">
        <title>WGS of actinomycetes isolated from Thailand.</title>
        <authorList>
            <person name="Thawai C."/>
        </authorList>
    </citation>
    <scope>NUCLEOTIDE SEQUENCE [LARGE SCALE GENOMIC DNA]</scope>
    <source>
        <strain evidence="1 2">CA3R110</strain>
    </source>
</reference>
<dbReference type="RefSeq" id="WP_201856984.1">
    <property type="nucleotide sequence ID" value="NZ_JAERRG010000029.1"/>
</dbReference>
<dbReference type="Gene3D" id="1.50.10.20">
    <property type="match status" value="1"/>
</dbReference>
<dbReference type="SUPFAM" id="SSF158745">
    <property type="entry name" value="LanC-like"/>
    <property type="match status" value="1"/>
</dbReference>
<name>A0ABS1Q3F0_9ACTN</name>
<sequence length="414" mass="42130">MADPAATVEHVVRTVADPTHITTAVSRSAASTLNDGLPGTALLLAALSPTDPSLAPAAEHHWDAAASLLAGAPPDGIYSGPGALAASLLIGSAYLPEPRVQRTALEHATSWLAARAQGLAHHQRKRLSGGQRGTPWGVYDAIKGLSGIGRILLAADQTGHAPAVPGLTDALTALTEMINTPVGHLPGWWLPAHDHLLPVAGALSPSGAATTGLAHGIAGPLAFLSLAAVADRTVPAQLDAIRTAAAWLLRWSAPGGSWPAHISGDALRQPPNRDHLATAPGRRDAWCYGAAGIGSALTHAGRALHDGELVHAGQTAVASLAQRPAEHWDTDGPGLCHGTAGVLQAIHRSGCSQAGRRAAALTTPLLPPDGNQDIRSGNLGFLTGATGVALVLAETQGLLPTTNTIAWDALLLLS</sequence>
<comment type="caution">
    <text evidence="1">The sequence shown here is derived from an EMBL/GenBank/DDBJ whole genome shotgun (WGS) entry which is preliminary data.</text>
</comment>
<dbReference type="CDD" id="cd04793">
    <property type="entry name" value="LanC"/>
    <property type="match status" value="1"/>
</dbReference>
<proteinExistence type="predicted"/>
<keyword evidence="2" id="KW-1185">Reference proteome</keyword>
<dbReference type="InterPro" id="IPR033889">
    <property type="entry name" value="LanC"/>
</dbReference>
<dbReference type="Pfam" id="PF05147">
    <property type="entry name" value="LANC_like"/>
    <property type="match status" value="1"/>
</dbReference>
<accession>A0ABS1Q3F0</accession>
<dbReference type="Proteomes" id="UP000621510">
    <property type="component" value="Unassembled WGS sequence"/>
</dbReference>
<evidence type="ECO:0000313" key="2">
    <source>
        <dbReference type="Proteomes" id="UP000621510"/>
    </source>
</evidence>
<dbReference type="PRINTS" id="PR01950">
    <property type="entry name" value="LANCSUPER"/>
</dbReference>
<dbReference type="PRINTS" id="PR01955">
    <property type="entry name" value="LANCFRANKIA"/>
</dbReference>
<dbReference type="InterPro" id="IPR007822">
    <property type="entry name" value="LANC-like"/>
</dbReference>
<dbReference type="SMART" id="SM01260">
    <property type="entry name" value="LANC_like"/>
    <property type="match status" value="1"/>
</dbReference>
<dbReference type="EMBL" id="JAERRG010000029">
    <property type="protein sequence ID" value="MBL1119188.1"/>
    <property type="molecule type" value="Genomic_DNA"/>
</dbReference>
<gene>
    <name evidence="1" type="ORF">JK364_43520</name>
</gene>